<dbReference type="InParanoid" id="A0A151GKZ3"/>
<feature type="region of interest" description="Disordered" evidence="5">
    <location>
        <begin position="705"/>
        <end position="749"/>
    </location>
</feature>
<gene>
    <name evidence="7" type="ORF">DCS_04684</name>
</gene>
<keyword evidence="2 6" id="KW-0812">Transmembrane</keyword>
<feature type="region of interest" description="Disordered" evidence="5">
    <location>
        <begin position="650"/>
        <end position="674"/>
    </location>
</feature>
<evidence type="ECO:0000256" key="2">
    <source>
        <dbReference type="ARBA" id="ARBA00022692"/>
    </source>
</evidence>
<feature type="compositionally biased region" description="Polar residues" evidence="5">
    <location>
        <begin position="256"/>
        <end position="267"/>
    </location>
</feature>
<dbReference type="InterPro" id="IPR015915">
    <property type="entry name" value="Kelch-typ_b-propeller"/>
</dbReference>
<dbReference type="EMBL" id="LAYC01000002">
    <property type="protein sequence ID" value="KYK57672.1"/>
    <property type="molecule type" value="Genomic_DNA"/>
</dbReference>
<keyword evidence="4 6" id="KW-0472">Membrane</keyword>
<keyword evidence="3 6" id="KW-1133">Transmembrane helix</keyword>
<organism evidence="7 8">
    <name type="scientific">Drechmeria coniospora</name>
    <name type="common">Nematophagous fungus</name>
    <name type="synonym">Meria coniospora</name>
    <dbReference type="NCBI Taxonomy" id="98403"/>
    <lineage>
        <taxon>Eukaryota</taxon>
        <taxon>Fungi</taxon>
        <taxon>Dikarya</taxon>
        <taxon>Ascomycota</taxon>
        <taxon>Pezizomycotina</taxon>
        <taxon>Sordariomycetes</taxon>
        <taxon>Hypocreomycetidae</taxon>
        <taxon>Hypocreales</taxon>
        <taxon>Ophiocordycipitaceae</taxon>
        <taxon>Drechmeria</taxon>
    </lineage>
</organism>
<reference evidence="7 8" key="1">
    <citation type="journal article" date="2016" name="Sci. Rep.">
        <title>Insights into Adaptations to a Near-Obligate Nematode Endoparasitic Lifestyle from the Finished Genome of Drechmeria coniospora.</title>
        <authorList>
            <person name="Zhang L."/>
            <person name="Zhou Z."/>
            <person name="Guo Q."/>
            <person name="Fokkens L."/>
            <person name="Miskei M."/>
            <person name="Pocsi I."/>
            <person name="Zhang W."/>
            <person name="Chen M."/>
            <person name="Wang L."/>
            <person name="Sun Y."/>
            <person name="Donzelli B.G."/>
            <person name="Gibson D.M."/>
            <person name="Nelson D.R."/>
            <person name="Luo J.G."/>
            <person name="Rep M."/>
            <person name="Liu H."/>
            <person name="Yang S."/>
            <person name="Wang J."/>
            <person name="Krasnoff S.B."/>
            <person name="Xu Y."/>
            <person name="Molnar I."/>
            <person name="Lin M."/>
        </authorList>
    </citation>
    <scope>NUCLEOTIDE SEQUENCE [LARGE SCALE GENOMIC DNA]</scope>
    <source>
        <strain evidence="7 8">ARSEF 6962</strain>
    </source>
</reference>
<dbReference type="RefSeq" id="XP_040657024.1">
    <property type="nucleotide sequence ID" value="XM_040801991.1"/>
</dbReference>
<accession>A0A151GKZ3</accession>
<dbReference type="PANTHER" id="PTHR15549:SF30">
    <property type="entry name" value="MID2 DOMAIN-CONTAINING PROTEIN"/>
    <property type="match status" value="1"/>
</dbReference>
<dbReference type="STRING" id="98403.A0A151GKZ3"/>
<comment type="subcellular location">
    <subcellularLocation>
        <location evidence="1">Membrane</location>
        <topology evidence="1">Single-pass membrane protein</topology>
    </subcellularLocation>
</comment>
<evidence type="ECO:0000313" key="8">
    <source>
        <dbReference type="Proteomes" id="UP000076580"/>
    </source>
</evidence>
<dbReference type="GO" id="GO:0071944">
    <property type="term" value="C:cell periphery"/>
    <property type="evidence" value="ECO:0007669"/>
    <property type="project" value="UniProtKB-ARBA"/>
</dbReference>
<feature type="region of interest" description="Disordered" evidence="5">
    <location>
        <begin position="487"/>
        <end position="563"/>
    </location>
</feature>
<evidence type="ECO:0000256" key="3">
    <source>
        <dbReference type="ARBA" id="ARBA00022989"/>
    </source>
</evidence>
<sequence length="749" mass="78799">MSVPKPPASLDNSCTAIYDNTLYSYSRNAFLSIPLEDSARWSRLPMGVKVTGATCVGSTPTNASQAGFYVVGGKADSSDYSGLQKYTYSTGKWTTIELTDEVTKDRQWHASTYIQADDSILVYAGSQARERNPSTQTFTIQASEPFAVRGYESIAPPAISPTLMGWSAADAAVIGGGTDLLHARVWLFNPTARWRDSGAGLASPLKDATSMQAVLVSGDDGSKCLYTFDLGQSPNRVDRLVLLAANGAPIADAKPVTNSTGAASGTQGKRDLSLDDWPEYNATLAPTVTRKNFAVAQGPNGMVVFSGGNSEQPLAIFDTSKNAWVNATELLGDRTQTVLSEASTTTSVSSTSTSLSPASTSSPPIEGAAATPTTSALAASASESEGSGPGTNVILGITLGSIVGFLALLGLVLLLLRRRARRQKHAESGGQEGHGNGARFSEKDSAGLTKSTKPAKLAGKFRGHYPQASQDSYNSMAILMGRMGKERTGLSRKASDDSMRSLASSERKQLKSTISKPILQTTDQPTFAGVDDRGVAFDPSVDPRPRNDRLEPRDGTRRSSGWNKYWSGGSALQILGFGSGKRNTSTSEHSSHYSEGPSNHSRATQDSATVPPLNFEAHGFEGRPSVNSVNSGSPVVAEFSSKLPAEGLSGKIERPASATSSGYSSGIPESVNDHWDPAEAGKAWRADGAADGSHVPSYYYGATLDADTSAAPQPPSGVSQQPQLSMAATSSDMSWLNLGDQSQSQTSRL</sequence>
<feature type="region of interest" description="Disordered" evidence="5">
    <location>
        <begin position="425"/>
        <end position="466"/>
    </location>
</feature>
<proteinExistence type="predicted"/>
<dbReference type="InterPro" id="IPR051694">
    <property type="entry name" value="Immunoregulatory_rcpt-like"/>
</dbReference>
<feature type="compositionally biased region" description="Low complexity" evidence="5">
    <location>
        <begin position="624"/>
        <end position="633"/>
    </location>
</feature>
<evidence type="ECO:0000256" key="4">
    <source>
        <dbReference type="ARBA" id="ARBA00023136"/>
    </source>
</evidence>
<evidence type="ECO:0000256" key="5">
    <source>
        <dbReference type="SAM" id="MobiDB-lite"/>
    </source>
</evidence>
<protein>
    <submittedName>
        <fullName evidence="7">Pre-mRNA splicing factor CLF1</fullName>
    </submittedName>
</protein>
<dbReference type="InterPro" id="IPR011043">
    <property type="entry name" value="Gal_Oxase/kelch_b-propeller"/>
</dbReference>
<feature type="region of interest" description="Disordered" evidence="5">
    <location>
        <begin position="254"/>
        <end position="274"/>
    </location>
</feature>
<evidence type="ECO:0000256" key="6">
    <source>
        <dbReference type="SAM" id="Phobius"/>
    </source>
</evidence>
<dbReference type="PANTHER" id="PTHR15549">
    <property type="entry name" value="PAIRED IMMUNOGLOBULIN-LIKE TYPE 2 RECEPTOR"/>
    <property type="match status" value="1"/>
</dbReference>
<feature type="compositionally biased region" description="Low complexity" evidence="5">
    <location>
        <begin position="716"/>
        <end position="725"/>
    </location>
</feature>
<feature type="compositionally biased region" description="Polar residues" evidence="5">
    <location>
        <begin position="596"/>
        <end position="608"/>
    </location>
</feature>
<dbReference type="GO" id="GO:0016020">
    <property type="term" value="C:membrane"/>
    <property type="evidence" value="ECO:0007669"/>
    <property type="project" value="UniProtKB-SubCell"/>
</dbReference>
<feature type="compositionally biased region" description="Low complexity" evidence="5">
    <location>
        <begin position="339"/>
        <end position="386"/>
    </location>
</feature>
<dbReference type="GeneID" id="63717327"/>
<feature type="compositionally biased region" description="Basic and acidic residues" evidence="5">
    <location>
        <begin position="487"/>
        <end position="509"/>
    </location>
</feature>
<feature type="region of interest" description="Disordered" evidence="5">
    <location>
        <begin position="577"/>
        <end position="633"/>
    </location>
</feature>
<feature type="transmembrane region" description="Helical" evidence="6">
    <location>
        <begin position="393"/>
        <end position="416"/>
    </location>
</feature>
<comment type="caution">
    <text evidence="7">The sequence shown here is derived from an EMBL/GenBank/DDBJ whole genome shotgun (WGS) entry which is preliminary data.</text>
</comment>
<feature type="compositionally biased region" description="Polar residues" evidence="5">
    <location>
        <begin position="511"/>
        <end position="525"/>
    </location>
</feature>
<dbReference type="AlphaFoldDB" id="A0A151GKZ3"/>
<feature type="region of interest" description="Disordered" evidence="5">
    <location>
        <begin position="339"/>
        <end position="388"/>
    </location>
</feature>
<dbReference type="SUPFAM" id="SSF50965">
    <property type="entry name" value="Galactose oxidase, central domain"/>
    <property type="match status" value="1"/>
</dbReference>
<feature type="compositionally biased region" description="Basic and acidic residues" evidence="5">
    <location>
        <begin position="530"/>
        <end position="557"/>
    </location>
</feature>
<name>A0A151GKZ3_DRECN</name>
<evidence type="ECO:0000256" key="1">
    <source>
        <dbReference type="ARBA" id="ARBA00004167"/>
    </source>
</evidence>
<feature type="compositionally biased region" description="Polar residues" evidence="5">
    <location>
        <begin position="726"/>
        <end position="749"/>
    </location>
</feature>
<dbReference type="Gene3D" id="2.120.10.80">
    <property type="entry name" value="Kelch-type beta propeller"/>
    <property type="match status" value="1"/>
</dbReference>
<evidence type="ECO:0000313" key="7">
    <source>
        <dbReference type="EMBL" id="KYK57672.1"/>
    </source>
</evidence>
<keyword evidence="8" id="KW-1185">Reference proteome</keyword>
<dbReference type="Proteomes" id="UP000076580">
    <property type="component" value="Chromosome 02"/>
</dbReference>